<evidence type="ECO:0000313" key="1">
    <source>
        <dbReference type="EMBL" id="KAF2265263.1"/>
    </source>
</evidence>
<accession>A0A9P4KCP6</accession>
<reference evidence="2" key="1">
    <citation type="journal article" date="2020" name="Stud. Mycol.">
        <title>101 Dothideomycetes genomes: A test case for predicting lifestyles and emergence of pathogens.</title>
        <authorList>
            <person name="Haridas S."/>
            <person name="Albert R."/>
            <person name="Binder M."/>
            <person name="Bloem J."/>
            <person name="LaButti K."/>
            <person name="Salamov A."/>
            <person name="Andreopoulos B."/>
            <person name="Baker S."/>
            <person name="Barry K."/>
            <person name="Bills G."/>
            <person name="Bluhm B."/>
            <person name="Cannon C."/>
            <person name="Castanera R."/>
            <person name="Culley D."/>
            <person name="Daum C."/>
            <person name="Ezra D."/>
            <person name="Gonzalez J."/>
            <person name="Henrissat B."/>
            <person name="Kuo A."/>
            <person name="Liang C."/>
            <person name="Lipzen A."/>
            <person name="Lutzoni F."/>
            <person name="Magnuson J."/>
            <person name="Mondo S."/>
            <person name="Nolan M."/>
            <person name="Ohm R."/>
            <person name="Pangilinan J."/>
            <person name="Park H.-J."/>
            <person name="Ramirez L."/>
            <person name="Alfaro M."/>
            <person name="Sun H."/>
            <person name="Tritt A."/>
            <person name="Yoshinaga Y."/>
            <person name="Zwiers L.-H."/>
            <person name="Turgeon B."/>
            <person name="Goodwin S."/>
            <person name="Spatafora J."/>
            <person name="Crous P."/>
            <person name="Grigoriev I."/>
        </authorList>
    </citation>
    <scope>NUCLEOTIDE SEQUENCE [LARGE SCALE GENOMIC DNA]</scope>
    <source>
        <strain evidence="2">CBS 304.66</strain>
    </source>
</reference>
<dbReference type="Proteomes" id="UP000800093">
    <property type="component" value="Unassembled WGS sequence"/>
</dbReference>
<evidence type="ECO:0008006" key="3">
    <source>
        <dbReference type="Google" id="ProtNLM"/>
    </source>
</evidence>
<protein>
    <recommendedName>
        <fullName evidence="3">Transcription factor domain-containing protein</fullName>
    </recommendedName>
</protein>
<keyword evidence="2" id="KW-1185">Reference proteome</keyword>
<dbReference type="OrthoDB" id="3862662at2759"/>
<name>A0A9P4KCP6_9PLEO</name>
<evidence type="ECO:0000313" key="2">
    <source>
        <dbReference type="Proteomes" id="UP000800093"/>
    </source>
</evidence>
<dbReference type="EMBL" id="ML986610">
    <property type="protein sequence ID" value="KAF2265263.1"/>
    <property type="molecule type" value="Genomic_DNA"/>
</dbReference>
<organism evidence="1 2">
    <name type="scientific">Lojkania enalia</name>
    <dbReference type="NCBI Taxonomy" id="147567"/>
    <lineage>
        <taxon>Eukaryota</taxon>
        <taxon>Fungi</taxon>
        <taxon>Dikarya</taxon>
        <taxon>Ascomycota</taxon>
        <taxon>Pezizomycotina</taxon>
        <taxon>Dothideomycetes</taxon>
        <taxon>Pleosporomycetidae</taxon>
        <taxon>Pleosporales</taxon>
        <taxon>Pleosporales incertae sedis</taxon>
        <taxon>Lojkania</taxon>
    </lineage>
</organism>
<gene>
    <name evidence="1" type="ORF">CC78DRAFT_567807</name>
</gene>
<sequence>MCALIAELASRVAIDFFLNVQGAQQRIEGIKPIPRLSELACKVLDSAEVTIANLMDDYTASIHPWIPILDQPPEREEKSIAQASRRDQISFPLSILAALLLFSILSTASKLHLEYIQIGLLIAVYECGHGLAKQAHLTVSSCAAVMDLIDMETKRQNNRSIVPGEILRHRTSIIILDRMIAFSTPDYNIPLACPATGPFSKHPEAALTYVVPLKPIPYVRQVALVAGRVIEYIHALKHRETLHEEYALVDEVASSIVTTLIKYQREHSWYMCDAIAMALLALIALHQAQMHYCKSEDAERTQLALQTSTDMVWDMCESTIAMVESKDVSHYPFAGLCAVFRSGVLVAGGLGGEQPPANEPSRLLLVLHWFSTRWCVGIEYVRAVEDSSNLSK</sequence>
<comment type="caution">
    <text evidence="1">The sequence shown here is derived from an EMBL/GenBank/DDBJ whole genome shotgun (WGS) entry which is preliminary data.</text>
</comment>
<proteinExistence type="predicted"/>
<dbReference type="CDD" id="cd12148">
    <property type="entry name" value="fungal_TF_MHR"/>
    <property type="match status" value="1"/>
</dbReference>
<dbReference type="AlphaFoldDB" id="A0A9P4KCP6"/>